<evidence type="ECO:0000313" key="3">
    <source>
        <dbReference type="Proteomes" id="UP000016932"/>
    </source>
</evidence>
<dbReference type="RefSeq" id="XP_007922448.1">
    <property type="nucleotide sequence ID" value="XM_007924257.1"/>
</dbReference>
<dbReference type="GO" id="GO:0006152">
    <property type="term" value="P:purine nucleoside catabolic process"/>
    <property type="evidence" value="ECO:0007669"/>
    <property type="project" value="TreeGrafter"/>
</dbReference>
<name>M3B829_PSEFD</name>
<dbReference type="OrthoDB" id="408702at2759"/>
<dbReference type="STRING" id="383855.M3B829"/>
<dbReference type="Gene3D" id="3.40.140.10">
    <property type="entry name" value="Cytidine Deaminase, domain 2"/>
    <property type="match status" value="1"/>
</dbReference>
<dbReference type="PROSITE" id="PS51747">
    <property type="entry name" value="CYT_DCMP_DEAMINASES_2"/>
    <property type="match status" value="1"/>
</dbReference>
<dbReference type="VEuPathDB" id="FungiDB:MYCFIDRAFT_40870"/>
<dbReference type="EMBL" id="KB446556">
    <property type="protein sequence ID" value="EME85477.1"/>
    <property type="molecule type" value="Genomic_DNA"/>
</dbReference>
<dbReference type="CDD" id="cd01285">
    <property type="entry name" value="nucleoside_deaminase"/>
    <property type="match status" value="1"/>
</dbReference>
<dbReference type="GO" id="GO:0047974">
    <property type="term" value="F:guanosine deaminase activity"/>
    <property type="evidence" value="ECO:0007669"/>
    <property type="project" value="TreeGrafter"/>
</dbReference>
<dbReference type="PANTHER" id="PTHR11079:SF161">
    <property type="entry name" value="CMP_DCMP-TYPE DEAMINASE DOMAIN-CONTAINING PROTEIN"/>
    <property type="match status" value="1"/>
</dbReference>
<evidence type="ECO:0000313" key="2">
    <source>
        <dbReference type="EMBL" id="EME85477.1"/>
    </source>
</evidence>
<proteinExistence type="predicted"/>
<keyword evidence="3" id="KW-1185">Reference proteome</keyword>
<organism evidence="2 3">
    <name type="scientific">Pseudocercospora fijiensis (strain CIRAD86)</name>
    <name type="common">Black leaf streak disease fungus</name>
    <name type="synonym">Mycosphaerella fijiensis</name>
    <dbReference type="NCBI Taxonomy" id="383855"/>
    <lineage>
        <taxon>Eukaryota</taxon>
        <taxon>Fungi</taxon>
        <taxon>Dikarya</taxon>
        <taxon>Ascomycota</taxon>
        <taxon>Pezizomycotina</taxon>
        <taxon>Dothideomycetes</taxon>
        <taxon>Dothideomycetidae</taxon>
        <taxon>Mycosphaerellales</taxon>
        <taxon>Mycosphaerellaceae</taxon>
        <taxon>Pseudocercospora</taxon>
    </lineage>
</organism>
<dbReference type="eggNOG" id="KOG1018">
    <property type="taxonomic scope" value="Eukaryota"/>
</dbReference>
<dbReference type="Pfam" id="PF00383">
    <property type="entry name" value="dCMP_cyt_deam_1"/>
    <property type="match status" value="1"/>
</dbReference>
<dbReference type="PANTHER" id="PTHR11079">
    <property type="entry name" value="CYTOSINE DEAMINASE FAMILY MEMBER"/>
    <property type="match status" value="1"/>
</dbReference>
<sequence>MPTSSIFPARPPRPDVKQIRAGIEACLVVQRRALTMGKRPFSAALVGPDNETVLLSHQSIDHVHHAESSLARLASTHYKQEYLWTCTLYSTWEPCAMCTSTCYWANIGRIVYAAAETQLAALTGAGNDENMTMSMPCRDVLVRSQRDIDIIGPVEGLDDVVIRESDVYWAPLRAEVAVAK</sequence>
<gene>
    <name evidence="2" type="ORF">MYCFIDRAFT_40870</name>
</gene>
<evidence type="ECO:0000259" key="1">
    <source>
        <dbReference type="PROSITE" id="PS51747"/>
    </source>
</evidence>
<dbReference type="KEGG" id="pfj:MYCFIDRAFT_40870"/>
<accession>M3B829</accession>
<dbReference type="InterPro" id="IPR016193">
    <property type="entry name" value="Cytidine_deaminase-like"/>
</dbReference>
<feature type="domain" description="CMP/dCMP-type deaminase" evidence="1">
    <location>
        <begin position="17"/>
        <end position="129"/>
    </location>
</feature>
<dbReference type="FunFam" id="3.40.140.10:FF:000051">
    <property type="entry name" value="Nucleoside deaminase"/>
    <property type="match status" value="1"/>
</dbReference>
<dbReference type="GeneID" id="19339374"/>
<dbReference type="Proteomes" id="UP000016932">
    <property type="component" value="Unassembled WGS sequence"/>
</dbReference>
<reference evidence="2 3" key="1">
    <citation type="journal article" date="2012" name="PLoS Pathog.">
        <title>Diverse lifestyles and strategies of plant pathogenesis encoded in the genomes of eighteen Dothideomycetes fungi.</title>
        <authorList>
            <person name="Ohm R.A."/>
            <person name="Feau N."/>
            <person name="Henrissat B."/>
            <person name="Schoch C.L."/>
            <person name="Horwitz B.A."/>
            <person name="Barry K.W."/>
            <person name="Condon B.J."/>
            <person name="Copeland A.C."/>
            <person name="Dhillon B."/>
            <person name="Glaser F."/>
            <person name="Hesse C.N."/>
            <person name="Kosti I."/>
            <person name="LaButti K."/>
            <person name="Lindquist E.A."/>
            <person name="Lucas S."/>
            <person name="Salamov A.A."/>
            <person name="Bradshaw R.E."/>
            <person name="Ciuffetti L."/>
            <person name="Hamelin R.C."/>
            <person name="Kema G.H.J."/>
            <person name="Lawrence C."/>
            <person name="Scott J.A."/>
            <person name="Spatafora J.W."/>
            <person name="Turgeon B.G."/>
            <person name="de Wit P.J.G.M."/>
            <person name="Zhong S."/>
            <person name="Goodwin S.B."/>
            <person name="Grigoriev I.V."/>
        </authorList>
    </citation>
    <scope>NUCLEOTIDE SEQUENCE [LARGE SCALE GENOMIC DNA]</scope>
    <source>
        <strain evidence="2 3">CIRAD86</strain>
    </source>
</reference>
<protein>
    <recommendedName>
        <fullName evidence="1">CMP/dCMP-type deaminase domain-containing protein</fullName>
    </recommendedName>
</protein>
<dbReference type="AlphaFoldDB" id="M3B829"/>
<dbReference type="HOGENOM" id="CLU_025810_5_1_1"/>
<dbReference type="SUPFAM" id="SSF53927">
    <property type="entry name" value="Cytidine deaminase-like"/>
    <property type="match status" value="1"/>
</dbReference>
<dbReference type="InterPro" id="IPR002125">
    <property type="entry name" value="CMP_dCMP_dom"/>
</dbReference>